<evidence type="ECO:0000256" key="1">
    <source>
        <dbReference type="ARBA" id="ARBA00023015"/>
    </source>
</evidence>
<dbReference type="SUPFAM" id="SSF48008">
    <property type="entry name" value="GntR ligand-binding domain-like"/>
    <property type="match status" value="1"/>
</dbReference>
<keyword evidence="1" id="KW-0805">Transcription regulation</keyword>
<protein>
    <submittedName>
        <fullName evidence="5">Putative D-xylose utilization operon transcriptional repressor</fullName>
    </submittedName>
</protein>
<dbReference type="Gene3D" id="1.10.10.10">
    <property type="entry name" value="Winged helix-like DNA-binding domain superfamily/Winged helix DNA-binding domain"/>
    <property type="match status" value="1"/>
</dbReference>
<dbReference type="SMART" id="SM00895">
    <property type="entry name" value="FCD"/>
    <property type="match status" value="1"/>
</dbReference>
<feature type="domain" description="HTH gntR-type" evidence="4">
    <location>
        <begin position="5"/>
        <end position="72"/>
    </location>
</feature>
<dbReference type="SUPFAM" id="SSF46785">
    <property type="entry name" value="Winged helix' DNA-binding domain"/>
    <property type="match status" value="1"/>
</dbReference>
<dbReference type="GO" id="GO:0003677">
    <property type="term" value="F:DNA binding"/>
    <property type="evidence" value="ECO:0007669"/>
    <property type="project" value="UniProtKB-KW"/>
</dbReference>
<dbReference type="SMART" id="SM00345">
    <property type="entry name" value="HTH_GNTR"/>
    <property type="match status" value="1"/>
</dbReference>
<keyword evidence="2" id="KW-0238">DNA-binding</keyword>
<dbReference type="Pfam" id="PF00392">
    <property type="entry name" value="GntR"/>
    <property type="match status" value="1"/>
</dbReference>
<accession>A0A644YMG8</accession>
<dbReference type="CDD" id="cd07377">
    <property type="entry name" value="WHTH_GntR"/>
    <property type="match status" value="1"/>
</dbReference>
<dbReference type="InterPro" id="IPR036390">
    <property type="entry name" value="WH_DNA-bd_sf"/>
</dbReference>
<dbReference type="Gene3D" id="1.20.120.530">
    <property type="entry name" value="GntR ligand-binding domain-like"/>
    <property type="match status" value="1"/>
</dbReference>
<dbReference type="InterPro" id="IPR000524">
    <property type="entry name" value="Tscrpt_reg_HTH_GntR"/>
</dbReference>
<gene>
    <name evidence="5" type="primary">gntR_10</name>
    <name evidence="5" type="ORF">SDC9_73814</name>
</gene>
<dbReference type="InterPro" id="IPR011711">
    <property type="entry name" value="GntR_C"/>
</dbReference>
<name>A0A644YMG8_9ZZZZ</name>
<sequence>MATRTAVIDQIYDDIRDKILKNEYIPGSKLSENSLSVDYSCSRTPVREAIKRLEQDGFVTVLPQSGSYVKELTLKDYQHIAEIRTYLESLAFRLNCENEVDIAPFAAILDEMDTCDMDKPDEVMHFSDLHFQFHLEMVRASNNAILLTTFSRLNLNTNSLLFYQRLSNQGKIQTQEEHRKILAYLQAHDATKGEKFMFAHLWRKRNAYKRSRV</sequence>
<dbReference type="GO" id="GO:0003700">
    <property type="term" value="F:DNA-binding transcription factor activity"/>
    <property type="evidence" value="ECO:0007669"/>
    <property type="project" value="InterPro"/>
</dbReference>
<dbReference type="InterPro" id="IPR036388">
    <property type="entry name" value="WH-like_DNA-bd_sf"/>
</dbReference>
<organism evidence="5">
    <name type="scientific">bioreactor metagenome</name>
    <dbReference type="NCBI Taxonomy" id="1076179"/>
    <lineage>
        <taxon>unclassified sequences</taxon>
        <taxon>metagenomes</taxon>
        <taxon>ecological metagenomes</taxon>
    </lineage>
</organism>
<evidence type="ECO:0000256" key="2">
    <source>
        <dbReference type="ARBA" id="ARBA00023125"/>
    </source>
</evidence>
<comment type="caution">
    <text evidence="5">The sequence shown here is derived from an EMBL/GenBank/DDBJ whole genome shotgun (WGS) entry which is preliminary data.</text>
</comment>
<dbReference type="PROSITE" id="PS50949">
    <property type="entry name" value="HTH_GNTR"/>
    <property type="match status" value="1"/>
</dbReference>
<keyword evidence="3" id="KW-0804">Transcription</keyword>
<dbReference type="PANTHER" id="PTHR43537">
    <property type="entry name" value="TRANSCRIPTIONAL REGULATOR, GNTR FAMILY"/>
    <property type="match status" value="1"/>
</dbReference>
<dbReference type="Pfam" id="PF07729">
    <property type="entry name" value="FCD"/>
    <property type="match status" value="1"/>
</dbReference>
<evidence type="ECO:0000259" key="4">
    <source>
        <dbReference type="PROSITE" id="PS50949"/>
    </source>
</evidence>
<evidence type="ECO:0000313" key="5">
    <source>
        <dbReference type="EMBL" id="MPM27304.1"/>
    </source>
</evidence>
<dbReference type="InterPro" id="IPR008920">
    <property type="entry name" value="TF_FadR/GntR_C"/>
</dbReference>
<evidence type="ECO:0000256" key="3">
    <source>
        <dbReference type="ARBA" id="ARBA00023163"/>
    </source>
</evidence>
<dbReference type="AlphaFoldDB" id="A0A644YMG8"/>
<reference evidence="5" key="1">
    <citation type="submission" date="2019-08" db="EMBL/GenBank/DDBJ databases">
        <authorList>
            <person name="Kucharzyk K."/>
            <person name="Murdoch R.W."/>
            <person name="Higgins S."/>
            <person name="Loffler F."/>
        </authorList>
    </citation>
    <scope>NUCLEOTIDE SEQUENCE</scope>
</reference>
<dbReference type="EMBL" id="VSSQ01004959">
    <property type="protein sequence ID" value="MPM27304.1"/>
    <property type="molecule type" value="Genomic_DNA"/>
</dbReference>
<proteinExistence type="predicted"/>
<dbReference type="PANTHER" id="PTHR43537:SF5">
    <property type="entry name" value="UXU OPERON TRANSCRIPTIONAL REGULATOR"/>
    <property type="match status" value="1"/>
</dbReference>